<dbReference type="InterPro" id="IPR053235">
    <property type="entry name" value="Ser_Thr_kinase"/>
</dbReference>
<dbReference type="InterPro" id="IPR011009">
    <property type="entry name" value="Kinase-like_dom_sf"/>
</dbReference>
<dbReference type="OMA" id="HILLEFC"/>
<dbReference type="InterPro" id="IPR008271">
    <property type="entry name" value="Ser/Thr_kinase_AS"/>
</dbReference>
<evidence type="ECO:0000256" key="8">
    <source>
        <dbReference type="ARBA" id="ARBA00038999"/>
    </source>
</evidence>
<dbReference type="EMBL" id="EF086505">
    <property type="protein sequence ID" value="ABK25765.1"/>
    <property type="molecule type" value="mRNA"/>
</dbReference>
<dbReference type="PANTHER" id="PTHR24361">
    <property type="entry name" value="MITOGEN-ACTIVATED KINASE KINASE KINASE"/>
    <property type="match status" value="1"/>
</dbReference>
<sequence>MSGRRNPRLNIPIPARQQTQLYRLPLPPQNTAVSKDVSDLSDLERIQILGHGSGGNVYKVRHRKTSALYALKVIHGNHDEAVRRQIIREMEILKKTESPYIVKCHGIFEKGEEIHFALEFMDGGSLEQRRSDMMSERFLAQVARQVLEGLKYLHRHKIVHRDIKPSNLLINKKQEVKIADFGVSRILSQTLDPCNTYVGTCAYMSPERFDPETYGGRYDGYAGDIWSLGLSLLECYIGHFPFLAAGQKADWPALMCAICYGDPPSPPPTASAHFRSFITCCLHKDARNRWTAAQLLAHPFLLSNSPQAPTIPMQRLTI</sequence>
<dbReference type="EC" id="2.7.12.2" evidence="8"/>
<dbReference type="FunFam" id="3.30.200.20:FF:000716">
    <property type="entry name" value="Mitogen-activated protein kinase kinase 1"/>
    <property type="match status" value="1"/>
</dbReference>
<dbReference type="CDD" id="cd06623">
    <property type="entry name" value="PKc_MAPKK_plant_like"/>
    <property type="match status" value="1"/>
</dbReference>
<evidence type="ECO:0000256" key="1">
    <source>
        <dbReference type="ARBA" id="ARBA00022527"/>
    </source>
</evidence>
<dbReference type="Pfam" id="PF00069">
    <property type="entry name" value="Pkinase"/>
    <property type="match status" value="1"/>
</dbReference>
<comment type="similarity">
    <text evidence="7">Belongs to the protein kinase superfamily. STE Ser/Thr protein kinase family. MAP kinase kinase subfamily.</text>
</comment>
<dbReference type="FunFam" id="1.10.510.10:FF:000350">
    <property type="entry name" value="Mitogen-activated protein kinase 2"/>
    <property type="match status" value="1"/>
</dbReference>
<evidence type="ECO:0000256" key="13">
    <source>
        <dbReference type="RuleBase" id="RU000304"/>
    </source>
</evidence>
<evidence type="ECO:0000256" key="3">
    <source>
        <dbReference type="ARBA" id="ARBA00022679"/>
    </source>
</evidence>
<keyword evidence="4 12" id="KW-0547">Nucleotide-binding</keyword>
<comment type="catalytic activity">
    <reaction evidence="11">
        <text>L-tyrosyl-[protein] + ATP = O-phospho-L-tyrosyl-[protein] + ADP + H(+)</text>
        <dbReference type="Rhea" id="RHEA:10596"/>
        <dbReference type="Rhea" id="RHEA-COMP:10136"/>
        <dbReference type="Rhea" id="RHEA-COMP:20101"/>
        <dbReference type="ChEBI" id="CHEBI:15378"/>
        <dbReference type="ChEBI" id="CHEBI:30616"/>
        <dbReference type="ChEBI" id="CHEBI:46858"/>
        <dbReference type="ChEBI" id="CHEBI:61978"/>
        <dbReference type="ChEBI" id="CHEBI:456216"/>
        <dbReference type="EC" id="2.7.12.2"/>
    </reaction>
</comment>
<dbReference type="SUPFAM" id="SSF56112">
    <property type="entry name" value="Protein kinase-like (PK-like)"/>
    <property type="match status" value="1"/>
</dbReference>
<dbReference type="GO" id="GO:0006950">
    <property type="term" value="P:response to stress"/>
    <property type="evidence" value="ECO:0007669"/>
    <property type="project" value="UniProtKB-ARBA"/>
</dbReference>
<dbReference type="PROSITE" id="PS00108">
    <property type="entry name" value="PROTEIN_KINASE_ST"/>
    <property type="match status" value="1"/>
</dbReference>
<comment type="catalytic activity">
    <reaction evidence="10">
        <text>L-threonyl-[protein] + ATP = O-phospho-L-threonyl-[protein] + ADP + H(+)</text>
        <dbReference type="Rhea" id="RHEA:46608"/>
        <dbReference type="Rhea" id="RHEA-COMP:11060"/>
        <dbReference type="Rhea" id="RHEA-COMP:11605"/>
        <dbReference type="ChEBI" id="CHEBI:15378"/>
        <dbReference type="ChEBI" id="CHEBI:30013"/>
        <dbReference type="ChEBI" id="CHEBI:30616"/>
        <dbReference type="ChEBI" id="CHEBI:61977"/>
        <dbReference type="ChEBI" id="CHEBI:456216"/>
        <dbReference type="EC" id="2.7.12.2"/>
    </reaction>
</comment>
<dbReference type="GO" id="GO:0004674">
    <property type="term" value="F:protein serine/threonine kinase activity"/>
    <property type="evidence" value="ECO:0007669"/>
    <property type="project" value="UniProtKB-KW"/>
</dbReference>
<evidence type="ECO:0000256" key="6">
    <source>
        <dbReference type="ARBA" id="ARBA00022840"/>
    </source>
</evidence>
<evidence type="ECO:0000256" key="11">
    <source>
        <dbReference type="ARBA" id="ARBA00051693"/>
    </source>
</evidence>
<keyword evidence="2" id="KW-0597">Phosphoprotein</keyword>
<reference evidence="15" key="1">
    <citation type="journal article" date="2008" name="BMC Genomics">
        <title>A conifer genomics resource of 200,000 spruce (Picea spp.) ESTs and 6,464 high-quality, sequence-finished full-length cDNAs for Sitka spruce (Picea sitchensis).</title>
        <authorList>
            <person name="Ralph S.G."/>
            <person name="Chun H.J."/>
            <person name="Kolosova N."/>
            <person name="Cooper D."/>
            <person name="Oddy C."/>
            <person name="Ritland C.E."/>
            <person name="Kirkpatrick R."/>
            <person name="Moore R."/>
            <person name="Barber S."/>
            <person name="Holt R.A."/>
            <person name="Jones S.J."/>
            <person name="Marra M.A."/>
            <person name="Douglas C.J."/>
            <person name="Ritland K."/>
            <person name="Bohlmann J."/>
        </authorList>
    </citation>
    <scope>NUCLEOTIDE SEQUENCE</scope>
    <source>
        <tissue evidence="15">Bark</tissue>
    </source>
</reference>
<keyword evidence="5" id="KW-0418">Kinase</keyword>
<evidence type="ECO:0000256" key="9">
    <source>
        <dbReference type="ARBA" id="ARBA00049014"/>
    </source>
</evidence>
<keyword evidence="3" id="KW-0808">Transferase</keyword>
<dbReference type="GO" id="GO:0004708">
    <property type="term" value="F:MAP kinase kinase activity"/>
    <property type="evidence" value="ECO:0007669"/>
    <property type="project" value="UniProtKB-EC"/>
</dbReference>
<dbReference type="PANTHER" id="PTHR24361:SF762">
    <property type="entry name" value="MITOGEN-ACTIVATED PROTEIN KINASE KINASE 5"/>
    <property type="match status" value="1"/>
</dbReference>
<dbReference type="Gene3D" id="3.30.200.20">
    <property type="entry name" value="Phosphorylase Kinase, domain 1"/>
    <property type="match status" value="1"/>
</dbReference>
<name>A9NYQ4_PICSI</name>
<evidence type="ECO:0000256" key="7">
    <source>
        <dbReference type="ARBA" id="ARBA00038035"/>
    </source>
</evidence>
<evidence type="ECO:0000256" key="2">
    <source>
        <dbReference type="ARBA" id="ARBA00022553"/>
    </source>
</evidence>
<evidence type="ECO:0000313" key="15">
    <source>
        <dbReference type="EMBL" id="ABK25765.1"/>
    </source>
</evidence>
<dbReference type="SMART" id="SM00220">
    <property type="entry name" value="S_TKc"/>
    <property type="match status" value="1"/>
</dbReference>
<feature type="domain" description="Protein kinase" evidence="14">
    <location>
        <begin position="43"/>
        <end position="301"/>
    </location>
</feature>
<keyword evidence="1 13" id="KW-0723">Serine/threonine-protein kinase</keyword>
<dbReference type="AlphaFoldDB" id="A9NYQ4"/>
<protein>
    <recommendedName>
        <fullName evidence="8">mitogen-activated protein kinase kinase</fullName>
        <ecNumber evidence="8">2.7.12.2</ecNumber>
    </recommendedName>
</protein>
<dbReference type="PROSITE" id="PS50011">
    <property type="entry name" value="PROTEIN_KINASE_DOM"/>
    <property type="match status" value="1"/>
</dbReference>
<evidence type="ECO:0000256" key="5">
    <source>
        <dbReference type="ARBA" id="ARBA00022777"/>
    </source>
</evidence>
<comment type="catalytic activity">
    <reaction evidence="9">
        <text>L-seryl-[protein] + ATP = O-phospho-L-seryl-[protein] + ADP + H(+)</text>
        <dbReference type="Rhea" id="RHEA:17989"/>
        <dbReference type="Rhea" id="RHEA-COMP:9863"/>
        <dbReference type="Rhea" id="RHEA-COMP:11604"/>
        <dbReference type="ChEBI" id="CHEBI:15378"/>
        <dbReference type="ChEBI" id="CHEBI:29999"/>
        <dbReference type="ChEBI" id="CHEBI:30616"/>
        <dbReference type="ChEBI" id="CHEBI:83421"/>
        <dbReference type="ChEBI" id="CHEBI:456216"/>
        <dbReference type="EC" id="2.7.12.2"/>
    </reaction>
</comment>
<dbReference type="InterPro" id="IPR000719">
    <property type="entry name" value="Prot_kinase_dom"/>
</dbReference>
<dbReference type="GO" id="GO:0005524">
    <property type="term" value="F:ATP binding"/>
    <property type="evidence" value="ECO:0007669"/>
    <property type="project" value="UniProtKB-UniRule"/>
</dbReference>
<feature type="binding site" evidence="12">
    <location>
        <position position="72"/>
    </location>
    <ligand>
        <name>ATP</name>
        <dbReference type="ChEBI" id="CHEBI:30616"/>
    </ligand>
</feature>
<dbReference type="InterPro" id="IPR017441">
    <property type="entry name" value="Protein_kinase_ATP_BS"/>
</dbReference>
<keyword evidence="6 12" id="KW-0067">ATP-binding</keyword>
<organism evidence="15">
    <name type="scientific">Picea sitchensis</name>
    <name type="common">Sitka spruce</name>
    <name type="synonym">Pinus sitchensis</name>
    <dbReference type="NCBI Taxonomy" id="3332"/>
    <lineage>
        <taxon>Eukaryota</taxon>
        <taxon>Viridiplantae</taxon>
        <taxon>Streptophyta</taxon>
        <taxon>Embryophyta</taxon>
        <taxon>Tracheophyta</taxon>
        <taxon>Spermatophyta</taxon>
        <taxon>Pinopsida</taxon>
        <taxon>Pinidae</taxon>
        <taxon>Conifers I</taxon>
        <taxon>Pinales</taxon>
        <taxon>Pinaceae</taxon>
        <taxon>Picea</taxon>
    </lineage>
</organism>
<dbReference type="PROSITE" id="PS00107">
    <property type="entry name" value="PROTEIN_KINASE_ATP"/>
    <property type="match status" value="1"/>
</dbReference>
<accession>A9NYQ4</accession>
<evidence type="ECO:0000256" key="10">
    <source>
        <dbReference type="ARBA" id="ARBA00049299"/>
    </source>
</evidence>
<dbReference type="GO" id="GO:0005737">
    <property type="term" value="C:cytoplasm"/>
    <property type="evidence" value="ECO:0007669"/>
    <property type="project" value="TreeGrafter"/>
</dbReference>
<evidence type="ECO:0000259" key="14">
    <source>
        <dbReference type="PROSITE" id="PS50011"/>
    </source>
</evidence>
<proteinExistence type="evidence at transcript level"/>
<evidence type="ECO:0000256" key="12">
    <source>
        <dbReference type="PROSITE-ProRule" id="PRU10141"/>
    </source>
</evidence>
<evidence type="ECO:0000256" key="4">
    <source>
        <dbReference type="ARBA" id="ARBA00022741"/>
    </source>
</evidence>
<dbReference type="Gene3D" id="1.10.510.10">
    <property type="entry name" value="Transferase(Phosphotransferase) domain 1"/>
    <property type="match status" value="1"/>
</dbReference>